<gene>
    <name evidence="2" type="ORF">Sjap_005066</name>
</gene>
<dbReference type="AlphaFoldDB" id="A0AAP0PHI9"/>
<sequence length="49" mass="5786">MKRKMRLVAFAQHQEKGQVMHLEKKHRKQNKSGKKLTENTIQENSLIPS</sequence>
<dbReference type="EMBL" id="JBBNAE010000002">
    <property type="protein sequence ID" value="KAK9145163.1"/>
    <property type="molecule type" value="Genomic_DNA"/>
</dbReference>
<proteinExistence type="predicted"/>
<evidence type="ECO:0000313" key="2">
    <source>
        <dbReference type="EMBL" id="KAK9145163.1"/>
    </source>
</evidence>
<feature type="compositionally biased region" description="Basic residues" evidence="1">
    <location>
        <begin position="23"/>
        <end position="34"/>
    </location>
</feature>
<comment type="caution">
    <text evidence="2">The sequence shown here is derived from an EMBL/GenBank/DDBJ whole genome shotgun (WGS) entry which is preliminary data.</text>
</comment>
<reference evidence="2 3" key="1">
    <citation type="submission" date="2024-01" db="EMBL/GenBank/DDBJ databases">
        <title>Genome assemblies of Stephania.</title>
        <authorList>
            <person name="Yang L."/>
        </authorList>
    </citation>
    <scope>NUCLEOTIDE SEQUENCE [LARGE SCALE GENOMIC DNA]</scope>
    <source>
        <strain evidence="2">QJT</strain>
        <tissue evidence="2">Leaf</tissue>
    </source>
</reference>
<feature type="compositionally biased region" description="Polar residues" evidence="1">
    <location>
        <begin position="38"/>
        <end position="49"/>
    </location>
</feature>
<dbReference type="Proteomes" id="UP001417504">
    <property type="component" value="Unassembled WGS sequence"/>
</dbReference>
<feature type="region of interest" description="Disordered" evidence="1">
    <location>
        <begin position="18"/>
        <end position="49"/>
    </location>
</feature>
<protein>
    <submittedName>
        <fullName evidence="2">Uncharacterized protein</fullName>
    </submittedName>
</protein>
<name>A0AAP0PHI9_9MAGN</name>
<organism evidence="2 3">
    <name type="scientific">Stephania japonica</name>
    <dbReference type="NCBI Taxonomy" id="461633"/>
    <lineage>
        <taxon>Eukaryota</taxon>
        <taxon>Viridiplantae</taxon>
        <taxon>Streptophyta</taxon>
        <taxon>Embryophyta</taxon>
        <taxon>Tracheophyta</taxon>
        <taxon>Spermatophyta</taxon>
        <taxon>Magnoliopsida</taxon>
        <taxon>Ranunculales</taxon>
        <taxon>Menispermaceae</taxon>
        <taxon>Menispermoideae</taxon>
        <taxon>Cissampelideae</taxon>
        <taxon>Stephania</taxon>
    </lineage>
</organism>
<accession>A0AAP0PHI9</accession>
<evidence type="ECO:0000313" key="3">
    <source>
        <dbReference type="Proteomes" id="UP001417504"/>
    </source>
</evidence>
<evidence type="ECO:0000256" key="1">
    <source>
        <dbReference type="SAM" id="MobiDB-lite"/>
    </source>
</evidence>
<keyword evidence="3" id="KW-1185">Reference proteome</keyword>